<dbReference type="AlphaFoldDB" id="A0AAN9YDH4"/>
<name>A0AAN9YDH4_9PEZI</name>
<protein>
    <submittedName>
        <fullName evidence="1">Uncharacterized protein</fullName>
    </submittedName>
</protein>
<dbReference type="EMBL" id="JAJSPL020000033">
    <property type="protein sequence ID" value="KAK7736544.1"/>
    <property type="molecule type" value="Genomic_DNA"/>
</dbReference>
<reference evidence="1 2" key="1">
    <citation type="journal article" date="2023" name="PLoS ONE">
        <title>Cytospora paraplurivora sp. nov. isolated from orchards with fruit tree decline syndrome in Ontario, Canada.</title>
        <authorList>
            <person name="Ilyukhin E."/>
            <person name="Nguyen H.D.T."/>
            <person name="Castle A.J."/>
            <person name="Ellouze W."/>
        </authorList>
    </citation>
    <scope>NUCLEOTIDE SEQUENCE [LARGE SCALE GENOMIC DNA]</scope>
    <source>
        <strain evidence="1 2">FDS-564</strain>
    </source>
</reference>
<proteinExistence type="predicted"/>
<dbReference type="Proteomes" id="UP001320245">
    <property type="component" value="Unassembled WGS sequence"/>
</dbReference>
<gene>
    <name evidence="1" type="ORF">SLS53_006975</name>
</gene>
<accession>A0AAN9YDH4</accession>
<comment type="caution">
    <text evidence="1">The sequence shown here is derived from an EMBL/GenBank/DDBJ whole genome shotgun (WGS) entry which is preliminary data.</text>
</comment>
<keyword evidence="2" id="KW-1185">Reference proteome</keyword>
<evidence type="ECO:0000313" key="2">
    <source>
        <dbReference type="Proteomes" id="UP001320245"/>
    </source>
</evidence>
<evidence type="ECO:0000313" key="1">
    <source>
        <dbReference type="EMBL" id="KAK7736544.1"/>
    </source>
</evidence>
<sequence length="499" mass="56953">MNSSVIHPENMSLDTPPSTRLPHELLVEIAAIVADQSSTTVEPRPLTVTALQDLLNLCQTSRRLNGAATEVLYRAVYLPTGRSVGCFLFTLYQHPGLAQLVKGVFCPSLSGPSPKLSYAFWDFIDTTYNAVLSRNRFWEEPLPSQYFTPIPERIGGQLIMAIVQHLPHLKALTLSQSQLIGGPYTRDMRLQSLTKLTISVVDQPEVTFERCPAAYSRRLVAWLNPRCIGARFTSLEVLEIITPTGRWAAKLVPGPVVDEHPRRFVESLTTTRTDPYGPAEFDLVSLGQAIFHPDHFRTLIFASPGRKCENACWYASDRKWHLNRFLETTGRNLRALSLEWEWEHDGWYFNQEMHLTKLMKLRHLASLTISLQALFGMSHEFNAAVDAMIMHPVEELAGLLPESLMILRINEYTFGNEGVQEAKDHNRAVYYLVKFVRDYWLNVREGRELWFKRDAELDMHQLVTVDPMRIHLRIILGHLLRHADDIGGDFEQVPRSVLT</sequence>
<organism evidence="1 2">
    <name type="scientific">Cytospora paraplurivora</name>
    <dbReference type="NCBI Taxonomy" id="2898453"/>
    <lineage>
        <taxon>Eukaryota</taxon>
        <taxon>Fungi</taxon>
        <taxon>Dikarya</taxon>
        <taxon>Ascomycota</taxon>
        <taxon>Pezizomycotina</taxon>
        <taxon>Sordariomycetes</taxon>
        <taxon>Sordariomycetidae</taxon>
        <taxon>Diaporthales</taxon>
        <taxon>Cytosporaceae</taxon>
        <taxon>Cytospora</taxon>
    </lineage>
</organism>